<feature type="transmembrane region" description="Helical" evidence="6">
    <location>
        <begin position="138"/>
        <end position="161"/>
    </location>
</feature>
<feature type="transmembrane region" description="Helical" evidence="6">
    <location>
        <begin position="209"/>
        <end position="234"/>
    </location>
</feature>
<dbReference type="AlphaFoldDB" id="A0A916YY21"/>
<dbReference type="PANTHER" id="PTHR30213:SF0">
    <property type="entry name" value="UPF0761 MEMBRANE PROTEIN YIHY"/>
    <property type="match status" value="1"/>
</dbReference>
<dbReference type="Pfam" id="PF03631">
    <property type="entry name" value="Virul_fac_BrkB"/>
    <property type="match status" value="1"/>
</dbReference>
<accession>A0A916YY21</accession>
<feature type="transmembrane region" description="Helical" evidence="6">
    <location>
        <begin position="173"/>
        <end position="197"/>
    </location>
</feature>
<evidence type="ECO:0000256" key="1">
    <source>
        <dbReference type="ARBA" id="ARBA00004651"/>
    </source>
</evidence>
<keyword evidence="8" id="KW-1185">Reference proteome</keyword>
<evidence type="ECO:0000256" key="6">
    <source>
        <dbReference type="SAM" id="Phobius"/>
    </source>
</evidence>
<evidence type="ECO:0000256" key="4">
    <source>
        <dbReference type="ARBA" id="ARBA00022989"/>
    </source>
</evidence>
<keyword evidence="2" id="KW-1003">Cell membrane</keyword>
<dbReference type="EMBL" id="BMIP01000002">
    <property type="protein sequence ID" value="GGD66688.1"/>
    <property type="molecule type" value="Genomic_DNA"/>
</dbReference>
<evidence type="ECO:0000313" key="7">
    <source>
        <dbReference type="EMBL" id="GGD66688.1"/>
    </source>
</evidence>
<keyword evidence="4 6" id="KW-1133">Transmembrane helix</keyword>
<comment type="subcellular location">
    <subcellularLocation>
        <location evidence="1">Cell membrane</location>
        <topology evidence="1">Multi-pass membrane protein</topology>
    </subcellularLocation>
</comment>
<dbReference type="OrthoDB" id="9781030at2"/>
<dbReference type="InterPro" id="IPR017039">
    <property type="entry name" value="Virul_fac_BrkB"/>
</dbReference>
<proteinExistence type="predicted"/>
<keyword evidence="5 6" id="KW-0472">Membrane</keyword>
<name>A0A916YY21_9SPHN</name>
<evidence type="ECO:0000256" key="3">
    <source>
        <dbReference type="ARBA" id="ARBA00022692"/>
    </source>
</evidence>
<evidence type="ECO:0000256" key="5">
    <source>
        <dbReference type="ARBA" id="ARBA00023136"/>
    </source>
</evidence>
<protein>
    <submittedName>
        <fullName evidence="7">Uncharacterized protein</fullName>
    </submittedName>
</protein>
<feature type="transmembrane region" description="Helical" evidence="6">
    <location>
        <begin position="246"/>
        <end position="266"/>
    </location>
</feature>
<dbReference type="RefSeq" id="WP_082922472.1">
    <property type="nucleotide sequence ID" value="NZ_BMIP01000002.1"/>
</dbReference>
<keyword evidence="3 6" id="KW-0812">Transmembrane</keyword>
<feature type="transmembrane region" description="Helical" evidence="6">
    <location>
        <begin position="26"/>
        <end position="55"/>
    </location>
</feature>
<gene>
    <name evidence="7" type="ORF">GCM10010990_15280</name>
</gene>
<dbReference type="NCBIfam" id="TIGR00765">
    <property type="entry name" value="yihY_not_rbn"/>
    <property type="match status" value="1"/>
</dbReference>
<evidence type="ECO:0000313" key="8">
    <source>
        <dbReference type="Proteomes" id="UP000612349"/>
    </source>
</evidence>
<reference evidence="7" key="2">
    <citation type="submission" date="2020-09" db="EMBL/GenBank/DDBJ databases">
        <authorList>
            <person name="Sun Q."/>
            <person name="Zhou Y."/>
        </authorList>
    </citation>
    <scope>NUCLEOTIDE SEQUENCE</scope>
    <source>
        <strain evidence="7">CGMCC 1.15360</strain>
    </source>
</reference>
<dbReference type="PIRSF" id="PIRSF035875">
    <property type="entry name" value="RNase_BN"/>
    <property type="match status" value="1"/>
</dbReference>
<dbReference type="PANTHER" id="PTHR30213">
    <property type="entry name" value="INNER MEMBRANE PROTEIN YHJD"/>
    <property type="match status" value="1"/>
</dbReference>
<evidence type="ECO:0000256" key="2">
    <source>
        <dbReference type="ARBA" id="ARBA00022475"/>
    </source>
</evidence>
<comment type="caution">
    <text evidence="7">The sequence shown here is derived from an EMBL/GenBank/DDBJ whole genome shotgun (WGS) entry which is preliminary data.</text>
</comment>
<dbReference type="GO" id="GO:0005886">
    <property type="term" value="C:plasma membrane"/>
    <property type="evidence" value="ECO:0007669"/>
    <property type="project" value="UniProtKB-SubCell"/>
</dbReference>
<reference evidence="7" key="1">
    <citation type="journal article" date="2014" name="Int. J. Syst. Evol. Microbiol.">
        <title>Complete genome sequence of Corynebacterium casei LMG S-19264T (=DSM 44701T), isolated from a smear-ripened cheese.</title>
        <authorList>
            <consortium name="US DOE Joint Genome Institute (JGI-PGF)"/>
            <person name="Walter F."/>
            <person name="Albersmeier A."/>
            <person name="Kalinowski J."/>
            <person name="Ruckert C."/>
        </authorList>
    </citation>
    <scope>NUCLEOTIDE SEQUENCE</scope>
    <source>
        <strain evidence="7">CGMCC 1.15360</strain>
    </source>
</reference>
<sequence>MASVTSGKSWVNGAKTGWARASEHNIALIAAGVAFYWFLAMIPLIAAAVLTYGLVAQPETIASHMDAIARMLPGEAAALVQDQMQAAIQGSDQSQGIGLAVSLGLALFGARNGAGSLMLALNVAYECKDARSFLQRNLVALAITAACAIGALLAAGAMALLGLLGNWLWDNIVVAQLLSVLTYVVLGAFLALAAGLLYRFGPACGTGPLRWWAMGPIAAAVGIGLLTLGFGIYVTNFGNYNATYGSLGAVVVLLTWLWLSAYMLLLGAELDAATRA</sequence>
<dbReference type="Proteomes" id="UP000612349">
    <property type="component" value="Unassembled WGS sequence"/>
</dbReference>
<organism evidence="7 8">
    <name type="scientific">Croceicoccus mobilis</name>
    <dbReference type="NCBI Taxonomy" id="1703339"/>
    <lineage>
        <taxon>Bacteria</taxon>
        <taxon>Pseudomonadati</taxon>
        <taxon>Pseudomonadota</taxon>
        <taxon>Alphaproteobacteria</taxon>
        <taxon>Sphingomonadales</taxon>
        <taxon>Erythrobacteraceae</taxon>
        <taxon>Croceicoccus</taxon>
    </lineage>
</organism>